<accession>A0A135IA20</accession>
<evidence type="ECO:0000313" key="2">
    <source>
        <dbReference type="EMBL" id="KXF82301.1"/>
    </source>
</evidence>
<name>A0A135IA20_9GAMM</name>
<keyword evidence="1" id="KW-0812">Transmembrane</keyword>
<evidence type="ECO:0000256" key="1">
    <source>
        <dbReference type="SAM" id="Phobius"/>
    </source>
</evidence>
<dbReference type="OrthoDB" id="5298046at2"/>
<sequence length="252" mass="28863">MPKLNRYTSSELRDKLAAEYVLGTLTPRVRKRLERLMTQGPSWWEYVEQWQQHFAAHNPAWDAGSDESAYVSPPPRIWRNILRSIDPRRDVKTAQSAHQRPTWLVPFGFTFSLFLGILISPYLTFKPSVPAETPVQPAAYLAMMSSSQEPNHFALVAYQGLKPGESTIRLQRNLREASLPSENAMVWMKDKDTGEIQRIGSLRAINDTRFMTPKEWRALKNSSELIVTANESPTSQVLYRGRCVELSDWNAI</sequence>
<feature type="transmembrane region" description="Helical" evidence="1">
    <location>
        <begin position="102"/>
        <end position="123"/>
    </location>
</feature>
<keyword evidence="3" id="KW-1185">Reference proteome</keyword>
<keyword evidence="1" id="KW-0472">Membrane</keyword>
<evidence type="ECO:0008006" key="4">
    <source>
        <dbReference type="Google" id="ProtNLM"/>
    </source>
</evidence>
<evidence type="ECO:0000313" key="3">
    <source>
        <dbReference type="Proteomes" id="UP000070529"/>
    </source>
</evidence>
<dbReference type="RefSeq" id="WP_067413549.1">
    <property type="nucleotide sequence ID" value="NZ_LNTY01000025.1"/>
</dbReference>
<organism evidence="2 3">
    <name type="scientific">Enterovibrio coralii</name>
    <dbReference type="NCBI Taxonomy" id="294935"/>
    <lineage>
        <taxon>Bacteria</taxon>
        <taxon>Pseudomonadati</taxon>
        <taxon>Pseudomonadota</taxon>
        <taxon>Gammaproteobacteria</taxon>
        <taxon>Vibrionales</taxon>
        <taxon>Vibrionaceae</taxon>
        <taxon>Enterovibrio</taxon>
    </lineage>
</organism>
<proteinExistence type="predicted"/>
<reference evidence="2 3" key="1">
    <citation type="submission" date="2015-11" db="EMBL/GenBank/DDBJ databases">
        <title>Genomic Taxonomy of the Vibrionaceae.</title>
        <authorList>
            <person name="Gomez-Gil B."/>
            <person name="Enciso-Ibarra J."/>
        </authorList>
    </citation>
    <scope>NUCLEOTIDE SEQUENCE [LARGE SCALE GENOMIC DNA]</scope>
    <source>
        <strain evidence="2 3">CAIM 912</strain>
    </source>
</reference>
<protein>
    <recommendedName>
        <fullName evidence="4">Anti-sigma factor</fullName>
    </recommendedName>
</protein>
<dbReference type="EMBL" id="LNTY01000025">
    <property type="protein sequence ID" value="KXF82301.1"/>
    <property type="molecule type" value="Genomic_DNA"/>
</dbReference>
<dbReference type="AlphaFoldDB" id="A0A135IA20"/>
<dbReference type="Proteomes" id="UP000070529">
    <property type="component" value="Unassembled WGS sequence"/>
</dbReference>
<comment type="caution">
    <text evidence="2">The sequence shown here is derived from an EMBL/GenBank/DDBJ whole genome shotgun (WGS) entry which is preliminary data.</text>
</comment>
<keyword evidence="1" id="KW-1133">Transmembrane helix</keyword>
<gene>
    <name evidence="2" type="ORF">ATN88_09025</name>
</gene>
<dbReference type="STRING" id="294935.ATN88_09025"/>